<organism evidence="1 2">
    <name type="scientific">Fusarium longipes</name>
    <dbReference type="NCBI Taxonomy" id="694270"/>
    <lineage>
        <taxon>Eukaryota</taxon>
        <taxon>Fungi</taxon>
        <taxon>Dikarya</taxon>
        <taxon>Ascomycota</taxon>
        <taxon>Pezizomycotina</taxon>
        <taxon>Sordariomycetes</taxon>
        <taxon>Hypocreomycetidae</taxon>
        <taxon>Hypocreales</taxon>
        <taxon>Nectriaceae</taxon>
        <taxon>Fusarium</taxon>
    </lineage>
</organism>
<dbReference type="EMBL" id="PXOG01000147">
    <property type="protein sequence ID" value="RGP72630.1"/>
    <property type="molecule type" value="Genomic_DNA"/>
</dbReference>
<dbReference type="STRING" id="694270.A0A395SJM1"/>
<proteinExistence type="predicted"/>
<accession>A0A395SJM1</accession>
<evidence type="ECO:0000313" key="2">
    <source>
        <dbReference type="Proteomes" id="UP000266234"/>
    </source>
</evidence>
<gene>
    <name evidence="1" type="ORF">FLONG3_6638</name>
</gene>
<dbReference type="Proteomes" id="UP000266234">
    <property type="component" value="Unassembled WGS sequence"/>
</dbReference>
<dbReference type="AlphaFoldDB" id="A0A395SJM1"/>
<dbReference type="OrthoDB" id="4990776at2759"/>
<comment type="caution">
    <text evidence="1">The sequence shown here is derived from an EMBL/GenBank/DDBJ whole genome shotgun (WGS) entry which is preliminary data.</text>
</comment>
<sequence>MLLPACDENELLKDFEIYRKSVNKDLGDYFRCLDRHSQRDNLPGLKCILKNTQINEGAEIADLSALNNVSARVMQELSVLNDILQEPQRREQHLVEYMSPSLASWTASCLILAYAVPHSALSMAFVLGTSAGTGLLIMQLVRKYLRLRELAPLQHKVQGLIRAFKNGTIRYRDLDEVLISSLG</sequence>
<keyword evidence="2" id="KW-1185">Reference proteome</keyword>
<protein>
    <submittedName>
        <fullName evidence="1">Uncharacterized protein</fullName>
    </submittedName>
</protein>
<name>A0A395SJM1_9HYPO</name>
<evidence type="ECO:0000313" key="1">
    <source>
        <dbReference type="EMBL" id="RGP72630.1"/>
    </source>
</evidence>
<reference evidence="1 2" key="1">
    <citation type="journal article" date="2018" name="PLoS Pathog.">
        <title>Evolution of structural diversity of trichothecenes, a family of toxins produced by plant pathogenic and entomopathogenic fungi.</title>
        <authorList>
            <person name="Proctor R.H."/>
            <person name="McCormick S.P."/>
            <person name="Kim H.S."/>
            <person name="Cardoza R.E."/>
            <person name="Stanley A.M."/>
            <person name="Lindo L."/>
            <person name="Kelly A."/>
            <person name="Brown D.W."/>
            <person name="Lee T."/>
            <person name="Vaughan M.M."/>
            <person name="Alexander N.J."/>
            <person name="Busman M."/>
            <person name="Gutierrez S."/>
        </authorList>
    </citation>
    <scope>NUCLEOTIDE SEQUENCE [LARGE SCALE GENOMIC DNA]</scope>
    <source>
        <strain evidence="1 2">NRRL 20695</strain>
    </source>
</reference>